<comment type="caution">
    <text evidence="2">The sequence shown here is derived from an EMBL/GenBank/DDBJ whole genome shotgun (WGS) entry which is preliminary data.</text>
</comment>
<dbReference type="CDD" id="cd00531">
    <property type="entry name" value="NTF2_like"/>
    <property type="match status" value="1"/>
</dbReference>
<dbReference type="Gene3D" id="3.10.450.50">
    <property type="match status" value="1"/>
</dbReference>
<sequence length="134" mass="14145">MTTFATPATVPSAVSAAEAGVAAVHRYYQLVDAGDVAGLVALFTPSASYHRPGYAPMVGHAAMTAFYSGARVIREGAHTVTTAVAAGDQVAVHGRFAGTLHTGEEVALRFADFFHLAPDTRFTRRDTFFFAPLV</sequence>
<dbReference type="Proteomes" id="UP001596157">
    <property type="component" value="Unassembled WGS sequence"/>
</dbReference>
<protein>
    <submittedName>
        <fullName evidence="2">Nuclear transport factor 2 family protein</fullName>
    </submittedName>
</protein>
<reference evidence="3" key="1">
    <citation type="journal article" date="2019" name="Int. J. Syst. Evol. Microbiol.">
        <title>The Global Catalogue of Microorganisms (GCM) 10K type strain sequencing project: providing services to taxonomists for standard genome sequencing and annotation.</title>
        <authorList>
            <consortium name="The Broad Institute Genomics Platform"/>
            <consortium name="The Broad Institute Genome Sequencing Center for Infectious Disease"/>
            <person name="Wu L."/>
            <person name="Ma J."/>
        </authorList>
    </citation>
    <scope>NUCLEOTIDE SEQUENCE [LARGE SCALE GENOMIC DNA]</scope>
    <source>
        <strain evidence="3">CCUG 59778</strain>
    </source>
</reference>
<keyword evidence="3" id="KW-1185">Reference proteome</keyword>
<dbReference type="InterPro" id="IPR037401">
    <property type="entry name" value="SnoaL-like"/>
</dbReference>
<gene>
    <name evidence="2" type="ORF">ACFPM7_05905</name>
</gene>
<evidence type="ECO:0000313" key="2">
    <source>
        <dbReference type="EMBL" id="MFC5286579.1"/>
    </source>
</evidence>
<dbReference type="RefSeq" id="WP_378244641.1">
    <property type="nucleotide sequence ID" value="NZ_JBHSKF010000002.1"/>
</dbReference>
<proteinExistence type="predicted"/>
<dbReference type="SUPFAM" id="SSF54427">
    <property type="entry name" value="NTF2-like"/>
    <property type="match status" value="1"/>
</dbReference>
<evidence type="ECO:0000259" key="1">
    <source>
        <dbReference type="Pfam" id="PF12680"/>
    </source>
</evidence>
<dbReference type="EMBL" id="JBHSKF010000002">
    <property type="protein sequence ID" value="MFC5286579.1"/>
    <property type="molecule type" value="Genomic_DNA"/>
</dbReference>
<feature type="domain" description="SnoaL-like" evidence="1">
    <location>
        <begin position="24"/>
        <end position="123"/>
    </location>
</feature>
<evidence type="ECO:0000313" key="3">
    <source>
        <dbReference type="Proteomes" id="UP001596157"/>
    </source>
</evidence>
<dbReference type="InterPro" id="IPR032710">
    <property type="entry name" value="NTF2-like_dom_sf"/>
</dbReference>
<organism evidence="2 3">
    <name type="scientific">Actinokineospora guangxiensis</name>
    <dbReference type="NCBI Taxonomy" id="1490288"/>
    <lineage>
        <taxon>Bacteria</taxon>
        <taxon>Bacillati</taxon>
        <taxon>Actinomycetota</taxon>
        <taxon>Actinomycetes</taxon>
        <taxon>Pseudonocardiales</taxon>
        <taxon>Pseudonocardiaceae</taxon>
        <taxon>Actinokineospora</taxon>
    </lineage>
</organism>
<accession>A0ABW0EKU7</accession>
<name>A0ABW0EKU7_9PSEU</name>
<dbReference type="Pfam" id="PF12680">
    <property type="entry name" value="SnoaL_2"/>
    <property type="match status" value="1"/>
</dbReference>